<evidence type="ECO:0000313" key="10">
    <source>
        <dbReference type="Proteomes" id="UP001209878"/>
    </source>
</evidence>
<keyword evidence="6" id="KW-0106">Calcium</keyword>
<feature type="domain" description="Fucolectin tachylectin-4 pentraxin-1" evidence="8">
    <location>
        <begin position="2"/>
        <end position="141"/>
    </location>
</feature>
<evidence type="ECO:0000256" key="4">
    <source>
        <dbReference type="ARBA" id="ARBA00022723"/>
    </source>
</evidence>
<dbReference type="PANTHER" id="PTHR45713:SF6">
    <property type="entry name" value="F5_8 TYPE C DOMAIN-CONTAINING PROTEIN"/>
    <property type="match status" value="1"/>
</dbReference>
<evidence type="ECO:0000256" key="5">
    <source>
        <dbReference type="ARBA" id="ARBA00022734"/>
    </source>
</evidence>
<dbReference type="AlphaFoldDB" id="A0AAD9KN76"/>
<reference evidence="9" key="1">
    <citation type="journal article" date="2023" name="Mol. Biol. Evol.">
        <title>Third-Generation Sequencing Reveals the Adaptive Role of the Epigenome in Three Deep-Sea Polychaetes.</title>
        <authorList>
            <person name="Perez M."/>
            <person name="Aroh O."/>
            <person name="Sun Y."/>
            <person name="Lan Y."/>
            <person name="Juniper S.K."/>
            <person name="Young C.R."/>
            <person name="Angers B."/>
            <person name="Qian P.Y."/>
        </authorList>
    </citation>
    <scope>NUCLEOTIDE SEQUENCE</scope>
    <source>
        <strain evidence="9">R07B-5</strain>
    </source>
</reference>
<dbReference type="Proteomes" id="UP001209878">
    <property type="component" value="Unassembled WGS sequence"/>
</dbReference>
<organism evidence="9 10">
    <name type="scientific">Ridgeia piscesae</name>
    <name type="common">Tubeworm</name>
    <dbReference type="NCBI Taxonomy" id="27915"/>
    <lineage>
        <taxon>Eukaryota</taxon>
        <taxon>Metazoa</taxon>
        <taxon>Spiralia</taxon>
        <taxon>Lophotrochozoa</taxon>
        <taxon>Annelida</taxon>
        <taxon>Polychaeta</taxon>
        <taxon>Sedentaria</taxon>
        <taxon>Canalipalpata</taxon>
        <taxon>Sabellida</taxon>
        <taxon>Siboglinidae</taxon>
        <taxon>Ridgeia</taxon>
    </lineage>
</organism>
<evidence type="ECO:0000259" key="8">
    <source>
        <dbReference type="SMART" id="SM00607"/>
    </source>
</evidence>
<comment type="function">
    <text evidence="1">Acts as a defensive agent. Recognizes blood group fucosylated oligosaccharides including A, B, H and Lewis B-type antigens. Does not recognize Lewis A antigen and has low affinity for monovalent haptens.</text>
</comment>
<comment type="subunit">
    <text evidence="3">Homotrimer.</text>
</comment>
<keyword evidence="4" id="KW-0479">Metal-binding</keyword>
<dbReference type="InterPro" id="IPR051941">
    <property type="entry name" value="BG_Antigen-Binding_Lectin"/>
</dbReference>
<dbReference type="SUPFAM" id="SSF49785">
    <property type="entry name" value="Galactose-binding domain-like"/>
    <property type="match status" value="1"/>
</dbReference>
<dbReference type="EMBL" id="JAODUO010000816">
    <property type="protein sequence ID" value="KAK2174239.1"/>
    <property type="molecule type" value="Genomic_DNA"/>
</dbReference>
<comment type="similarity">
    <text evidence="2">Belongs to the fucolectin family.</text>
</comment>
<dbReference type="Pfam" id="PF22633">
    <property type="entry name" value="F5_F8_type_C_2"/>
    <property type="match status" value="1"/>
</dbReference>
<sequence length="262" mass="29183">MYYSKAREWLAVDGDSNGDWSQDSCTSTAYWAGTSPWWAVDLGRETSVLKVTIFNRIDCCLGRLHDFTVGLTNTLPTQTTGPDQSIHRVCLVYTGAFPLAVKTLVCDRVVSGRYLFIQINGDGVAKEVLTLCEVEVYLFIDHDQDTCAEVTSSDTPVDFILRSNMLTTENSAGVRITLRNGDCNDSKQVHVYTEEKPLYAGPFDGYFRRCHVTATERPVDGTTICSFTCGCTTHGCHDVTVRIFGRYGPVRSLCEVEVMHNE</sequence>
<accession>A0AAD9KN76</accession>
<keyword evidence="5" id="KW-0430">Lectin</keyword>
<dbReference type="GO" id="GO:0046872">
    <property type="term" value="F:metal ion binding"/>
    <property type="evidence" value="ECO:0007669"/>
    <property type="project" value="UniProtKB-KW"/>
</dbReference>
<keyword evidence="7" id="KW-1015">Disulfide bond</keyword>
<evidence type="ECO:0000256" key="2">
    <source>
        <dbReference type="ARBA" id="ARBA00010147"/>
    </source>
</evidence>
<name>A0AAD9KN76_RIDPI</name>
<gene>
    <name evidence="9" type="ORF">NP493_816g00014</name>
</gene>
<evidence type="ECO:0000313" key="9">
    <source>
        <dbReference type="EMBL" id="KAK2174239.1"/>
    </source>
</evidence>
<evidence type="ECO:0000256" key="7">
    <source>
        <dbReference type="ARBA" id="ARBA00023157"/>
    </source>
</evidence>
<comment type="caution">
    <text evidence="9">The sequence shown here is derived from an EMBL/GenBank/DDBJ whole genome shotgun (WGS) entry which is preliminary data.</text>
</comment>
<keyword evidence="10" id="KW-1185">Reference proteome</keyword>
<evidence type="ECO:0000256" key="6">
    <source>
        <dbReference type="ARBA" id="ARBA00022837"/>
    </source>
</evidence>
<dbReference type="PANTHER" id="PTHR45713">
    <property type="entry name" value="FTP DOMAIN-CONTAINING PROTEIN"/>
    <property type="match status" value="1"/>
</dbReference>
<dbReference type="Gene3D" id="2.60.120.260">
    <property type="entry name" value="Galactose-binding domain-like"/>
    <property type="match status" value="1"/>
</dbReference>
<dbReference type="SMART" id="SM00607">
    <property type="entry name" value="FTP"/>
    <property type="match status" value="1"/>
</dbReference>
<protein>
    <recommendedName>
        <fullName evidence="8">Fucolectin tachylectin-4 pentraxin-1 domain-containing protein</fullName>
    </recommendedName>
</protein>
<dbReference type="InterPro" id="IPR008979">
    <property type="entry name" value="Galactose-bd-like_sf"/>
</dbReference>
<dbReference type="GO" id="GO:0001868">
    <property type="term" value="P:regulation of complement activation, lectin pathway"/>
    <property type="evidence" value="ECO:0007669"/>
    <property type="project" value="UniProtKB-ARBA"/>
</dbReference>
<dbReference type="GO" id="GO:0042806">
    <property type="term" value="F:fucose binding"/>
    <property type="evidence" value="ECO:0007669"/>
    <property type="project" value="UniProtKB-ARBA"/>
</dbReference>
<dbReference type="GO" id="GO:0010185">
    <property type="term" value="P:regulation of cellular defense response"/>
    <property type="evidence" value="ECO:0007669"/>
    <property type="project" value="UniProtKB-ARBA"/>
</dbReference>
<dbReference type="InterPro" id="IPR006585">
    <property type="entry name" value="FTP1"/>
</dbReference>
<proteinExistence type="inferred from homology"/>
<evidence type="ECO:0000256" key="3">
    <source>
        <dbReference type="ARBA" id="ARBA00011233"/>
    </source>
</evidence>
<evidence type="ECO:0000256" key="1">
    <source>
        <dbReference type="ARBA" id="ARBA00002219"/>
    </source>
</evidence>